<dbReference type="GO" id="GO:0047444">
    <property type="term" value="F:N-acylneuraminate-9-phosphate synthase activity"/>
    <property type="evidence" value="ECO:0007669"/>
    <property type="project" value="TreeGrafter"/>
</dbReference>
<dbReference type="KEGG" id="gni:GNIT_2389"/>
<evidence type="ECO:0000259" key="1">
    <source>
        <dbReference type="PROSITE" id="PS50844"/>
    </source>
</evidence>
<accession>G4QHV3</accession>
<dbReference type="GO" id="GO:0016051">
    <property type="term" value="P:carbohydrate biosynthetic process"/>
    <property type="evidence" value="ECO:0007669"/>
    <property type="project" value="InterPro"/>
</dbReference>
<dbReference type="InterPro" id="IPR013785">
    <property type="entry name" value="Aldolase_TIM"/>
</dbReference>
<dbReference type="PROSITE" id="PS50844">
    <property type="entry name" value="AFP_LIKE"/>
    <property type="match status" value="1"/>
</dbReference>
<keyword evidence="3" id="KW-1185">Reference proteome</keyword>
<protein>
    <submittedName>
        <fullName evidence="2">N-acylneuraminate-9-phosphate synthase</fullName>
    </submittedName>
</protein>
<reference evidence="2 3" key="1">
    <citation type="journal article" date="2011" name="J. Bacteriol.">
        <title>Complete genome sequence of seawater bacterium Glaciecola nitratireducens FR1064T.</title>
        <authorList>
            <person name="Bian F."/>
            <person name="Qin Q.L."/>
            <person name="Xie B.B."/>
            <person name="Shu Y.L."/>
            <person name="Zhang X.Y."/>
            <person name="Yu Y."/>
            <person name="Chen B."/>
            <person name="Chen X.L."/>
            <person name="Zhou B.C."/>
            <person name="Zhang Y.Z."/>
        </authorList>
    </citation>
    <scope>NUCLEOTIDE SEQUENCE [LARGE SCALE GENOMIC DNA]</scope>
    <source>
        <strain evidence="3">JCM 12485 / KCTC 12276 / FR1064</strain>
    </source>
</reference>
<dbReference type="Proteomes" id="UP000009282">
    <property type="component" value="Chromosome"/>
</dbReference>
<gene>
    <name evidence="2" type="primary">neuB</name>
    <name evidence="2" type="ordered locus">GNIT_2389</name>
</gene>
<dbReference type="HOGENOM" id="CLU_040465_0_1_6"/>
<dbReference type="RefSeq" id="WP_014109359.1">
    <property type="nucleotide sequence ID" value="NC_016041.1"/>
</dbReference>
<dbReference type="InterPro" id="IPR057736">
    <property type="entry name" value="SAF_PseI/NeuA/NeuB"/>
</dbReference>
<dbReference type="InterPro" id="IPR006190">
    <property type="entry name" value="SAF_AFP_Neu5Ac"/>
</dbReference>
<dbReference type="OrthoDB" id="9781701at2"/>
<dbReference type="SUPFAM" id="SSF51569">
    <property type="entry name" value="Aldolase"/>
    <property type="match status" value="1"/>
</dbReference>
<organism evidence="2 3">
    <name type="scientific">Glaciecola nitratireducens (strain JCM 12485 / KCTC 12276 / FR1064)</name>
    <dbReference type="NCBI Taxonomy" id="1085623"/>
    <lineage>
        <taxon>Bacteria</taxon>
        <taxon>Pseudomonadati</taxon>
        <taxon>Pseudomonadota</taxon>
        <taxon>Gammaproteobacteria</taxon>
        <taxon>Alteromonadales</taxon>
        <taxon>Alteromonadaceae</taxon>
        <taxon>Brumicola</taxon>
    </lineage>
</organism>
<dbReference type="Pfam" id="PF08666">
    <property type="entry name" value="SAF"/>
    <property type="match status" value="1"/>
</dbReference>
<evidence type="ECO:0000313" key="2">
    <source>
        <dbReference type="EMBL" id="AEP30486.1"/>
    </source>
</evidence>
<dbReference type="eggNOG" id="COG2089">
    <property type="taxonomic scope" value="Bacteria"/>
</dbReference>
<dbReference type="AlphaFoldDB" id="G4QHV3"/>
<dbReference type="PANTHER" id="PTHR42966:SF2">
    <property type="entry name" value="PSEUDAMINIC ACID SYNTHASE"/>
    <property type="match status" value="1"/>
</dbReference>
<feature type="domain" description="AFP-like" evidence="1">
    <location>
        <begin position="300"/>
        <end position="358"/>
    </location>
</feature>
<dbReference type="InterPro" id="IPR013974">
    <property type="entry name" value="SAF"/>
</dbReference>
<dbReference type="Gene3D" id="3.90.1210.10">
    <property type="entry name" value="Antifreeze-like/N-acetylneuraminic acid synthase C-terminal domain"/>
    <property type="match status" value="1"/>
</dbReference>
<dbReference type="Pfam" id="PF03102">
    <property type="entry name" value="NeuB"/>
    <property type="match status" value="1"/>
</dbReference>
<dbReference type="InterPro" id="IPR051690">
    <property type="entry name" value="PseI-like"/>
</dbReference>
<dbReference type="InterPro" id="IPR013132">
    <property type="entry name" value="PseI/NeuA/B-like_N"/>
</dbReference>
<proteinExistence type="predicted"/>
<dbReference type="NCBIfam" id="TIGR03586">
    <property type="entry name" value="PseI"/>
    <property type="match status" value="1"/>
</dbReference>
<dbReference type="Gene3D" id="3.20.20.70">
    <property type="entry name" value="Aldolase class I"/>
    <property type="match status" value="1"/>
</dbReference>
<dbReference type="SUPFAM" id="SSF51269">
    <property type="entry name" value="AFP III-like domain"/>
    <property type="match status" value="1"/>
</dbReference>
<dbReference type="CDD" id="cd11615">
    <property type="entry name" value="SAF_NeuB_like"/>
    <property type="match status" value="1"/>
</dbReference>
<dbReference type="EMBL" id="CP003060">
    <property type="protein sequence ID" value="AEP30486.1"/>
    <property type="molecule type" value="Genomic_DNA"/>
</dbReference>
<dbReference type="PANTHER" id="PTHR42966">
    <property type="entry name" value="N-ACETYLNEURAMINATE SYNTHASE"/>
    <property type="match status" value="1"/>
</dbReference>
<evidence type="ECO:0000313" key="3">
    <source>
        <dbReference type="Proteomes" id="UP000009282"/>
    </source>
</evidence>
<dbReference type="STRING" id="1085623.GNIT_2389"/>
<dbReference type="InterPro" id="IPR036732">
    <property type="entry name" value="AFP_Neu5c_C_sf"/>
</dbReference>
<dbReference type="InterPro" id="IPR020030">
    <property type="entry name" value="Pseudaminic_synth_PseI"/>
</dbReference>
<name>G4QHV3_GLANF</name>
<sequence>MSNKTIRIGCDNLFFDIGEASPPFIIAELSGNHSQDYALAEQMVREAAKAGAHAIKLQTYTAESMTLDVDSGDFVINEADSLWAGEQLFTLYKKAATPYEWHAKLFSLANSLGMLAFSSPFDEDAVDFLANLDVPCYKIASFELTDLPLIKKVAEQNKPMIMSTGMATISEIEEAVNTAKNAGCEDIILLKCTSTYPAQPINTNLLTINHMREAFNCQVGLSDHTSGIGVSVASVAFKASVIEKHFVLSRAAGGVDAAFSLEPHELSSLVVETERAWQSLGCVTYGGSAAEEKSKQYRRSIYICQDIKAGEIVSRSHVKVVRPAFGLAPKHLETVLGSTAKVDMPKGTALNWSKLVLKD</sequence>
<dbReference type="SMART" id="SM00858">
    <property type="entry name" value="SAF"/>
    <property type="match status" value="1"/>
</dbReference>